<feature type="compositionally biased region" description="Low complexity" evidence="9">
    <location>
        <begin position="27"/>
        <end position="49"/>
    </location>
</feature>
<evidence type="ECO:0000256" key="2">
    <source>
        <dbReference type="ARBA" id="ARBA00004651"/>
    </source>
</evidence>
<feature type="compositionally biased region" description="Basic and acidic residues" evidence="9">
    <location>
        <begin position="52"/>
        <end position="65"/>
    </location>
</feature>
<feature type="transmembrane region" description="Helical" evidence="10">
    <location>
        <begin position="276"/>
        <end position="299"/>
    </location>
</feature>
<organism evidence="11 12">
    <name type="scientific">Nothophoma quercina</name>
    <dbReference type="NCBI Taxonomy" id="749835"/>
    <lineage>
        <taxon>Eukaryota</taxon>
        <taxon>Fungi</taxon>
        <taxon>Dikarya</taxon>
        <taxon>Ascomycota</taxon>
        <taxon>Pezizomycotina</taxon>
        <taxon>Dothideomycetes</taxon>
        <taxon>Pleosporomycetidae</taxon>
        <taxon>Pleosporales</taxon>
        <taxon>Pleosporineae</taxon>
        <taxon>Didymellaceae</taxon>
        <taxon>Nothophoma</taxon>
    </lineage>
</organism>
<dbReference type="Proteomes" id="UP001521222">
    <property type="component" value="Unassembled WGS sequence"/>
</dbReference>
<protein>
    <recommendedName>
        <fullName evidence="13">Chromosome condensation protein</fullName>
    </recommendedName>
</protein>
<feature type="transmembrane region" description="Helical" evidence="10">
    <location>
        <begin position="513"/>
        <end position="532"/>
    </location>
</feature>
<feature type="compositionally biased region" description="Polar residues" evidence="9">
    <location>
        <begin position="168"/>
        <end position="178"/>
    </location>
</feature>
<reference evidence="11 12" key="1">
    <citation type="submission" date="2024-02" db="EMBL/GenBank/DDBJ databases">
        <title>De novo assembly and annotation of 12 fungi associated with fruit tree decline syndrome in Ontario, Canada.</title>
        <authorList>
            <person name="Sulman M."/>
            <person name="Ellouze W."/>
            <person name="Ilyukhin E."/>
        </authorList>
    </citation>
    <scope>NUCLEOTIDE SEQUENCE [LARGE SCALE GENOMIC DNA]</scope>
    <source>
        <strain evidence="11 12">M97-236</strain>
    </source>
</reference>
<evidence type="ECO:0000256" key="10">
    <source>
        <dbReference type="SAM" id="Phobius"/>
    </source>
</evidence>
<feature type="transmembrane region" description="Helical" evidence="10">
    <location>
        <begin position="481"/>
        <end position="501"/>
    </location>
</feature>
<comment type="function">
    <text evidence="1">Fluoride channel required for the rapid expulsion of cytoplasmic fluoride.</text>
</comment>
<feature type="compositionally biased region" description="Pro residues" evidence="9">
    <location>
        <begin position="69"/>
        <end position="80"/>
    </location>
</feature>
<feature type="transmembrane region" description="Helical" evidence="10">
    <location>
        <begin position="457"/>
        <end position="475"/>
    </location>
</feature>
<feature type="compositionally biased region" description="Low complexity" evidence="9">
    <location>
        <begin position="193"/>
        <end position="210"/>
    </location>
</feature>
<dbReference type="PANTHER" id="PTHR28259">
    <property type="entry name" value="FLUORIDE EXPORT PROTEIN 1-RELATED"/>
    <property type="match status" value="1"/>
</dbReference>
<evidence type="ECO:0000256" key="5">
    <source>
        <dbReference type="ARBA" id="ARBA00022989"/>
    </source>
</evidence>
<dbReference type="EMBL" id="JAKIXB020000036">
    <property type="protein sequence ID" value="KAL1594274.1"/>
    <property type="molecule type" value="Genomic_DNA"/>
</dbReference>
<keyword evidence="12" id="KW-1185">Reference proteome</keyword>
<comment type="caution">
    <text evidence="11">The sequence shown here is derived from an EMBL/GenBank/DDBJ whole genome shotgun (WGS) entry which is preliminary data.</text>
</comment>
<gene>
    <name evidence="11" type="ORF">SLS59_008898</name>
</gene>
<feature type="compositionally biased region" description="Basic and acidic residues" evidence="9">
    <location>
        <begin position="82"/>
        <end position="96"/>
    </location>
</feature>
<evidence type="ECO:0000256" key="4">
    <source>
        <dbReference type="ARBA" id="ARBA00022692"/>
    </source>
</evidence>
<dbReference type="Pfam" id="PF02537">
    <property type="entry name" value="CRCB"/>
    <property type="match status" value="2"/>
</dbReference>
<comment type="subcellular location">
    <subcellularLocation>
        <location evidence="2">Cell membrane</location>
        <topology evidence="2">Multi-pass membrane protein</topology>
    </subcellularLocation>
</comment>
<dbReference type="InterPro" id="IPR003691">
    <property type="entry name" value="FluC"/>
</dbReference>
<evidence type="ECO:0000256" key="3">
    <source>
        <dbReference type="ARBA" id="ARBA00022475"/>
    </source>
</evidence>
<evidence type="ECO:0000313" key="12">
    <source>
        <dbReference type="Proteomes" id="UP001521222"/>
    </source>
</evidence>
<feature type="transmembrane region" description="Helical" evidence="10">
    <location>
        <begin position="250"/>
        <end position="270"/>
    </location>
</feature>
<accession>A0ABR3QQ39</accession>
<name>A0ABR3QQ39_9PLEO</name>
<feature type="transmembrane region" description="Helical" evidence="10">
    <location>
        <begin position="406"/>
        <end position="428"/>
    </location>
</feature>
<keyword evidence="4 10" id="KW-0812">Transmembrane</keyword>
<proteinExistence type="inferred from homology"/>
<keyword evidence="6 10" id="KW-0472">Membrane</keyword>
<dbReference type="PANTHER" id="PTHR28259:SF1">
    <property type="entry name" value="FLUORIDE EXPORT PROTEIN 1-RELATED"/>
    <property type="match status" value="1"/>
</dbReference>
<feature type="region of interest" description="Disordered" evidence="9">
    <location>
        <begin position="1"/>
        <end position="125"/>
    </location>
</feature>
<evidence type="ECO:0000313" key="11">
    <source>
        <dbReference type="EMBL" id="KAL1594274.1"/>
    </source>
</evidence>
<comment type="similarity">
    <text evidence="7">Belongs to the fluoride channel Fluc/FEX (TC 1.A.43) family.</text>
</comment>
<feature type="transmembrane region" description="Helical" evidence="10">
    <location>
        <begin position="582"/>
        <end position="601"/>
    </location>
</feature>
<sequence>MADADDEPTKREFHFNEQRASLRSDTSKSSSNAPSRSRHQSLLSQRQSLPRTAEDYDLRPDRADSETLPSPPGSPSPAPVVPRDRSETVASREKEKRGSKRSSAGRDSATSRSKSRPRTASKGRNIEDLLIAASWDNLDFLSSPPPELPGRSTDRDQYWRAKLENDESSASHLPQTTRPGEPRTPTKQRSRRPSLFNRSNPSNSPRSQNNITALPSMTPEAAQHLSEADRYHQSFPTPKAQRMSKLLTELYTISFLIFFAIWGSLARLGLQALTFYPGAPVIFSELWANVAGTFIMGFLSEDMRLFREEWGSTGGGGGAGFEGPEDEPAHGIRGGTLEKQRTLDRKSHGKVKKTIPMYVGLTTGFCGSFTSFSSFVRDVFLGLSNDLPAPMYHSTESPSTLTHRDAGYSVMAILGVVFITVALCFCALKAGAHLAAAMDPVTPTLPFRLTRRVIDPLFVVLGIGCWIGAVVMAALPPQNAWRGQALFACVFAPIGCLMRYYVSLLLNTQIPSFPLGTFVCNMFGTAVLGMSYDLQRVAIGGVAGGSVVGCQVLQGVEDGFCGALTTVSTWMLELDTLKRGHAYVYGASSVVAGLSIITVIMGSVRWSIGWEAVACVT</sequence>
<feature type="transmembrane region" description="Helical" evidence="10">
    <location>
        <begin position="355"/>
        <end position="376"/>
    </location>
</feature>
<feature type="region of interest" description="Disordered" evidence="9">
    <location>
        <begin position="164"/>
        <end position="212"/>
    </location>
</feature>
<evidence type="ECO:0000256" key="9">
    <source>
        <dbReference type="SAM" id="MobiDB-lite"/>
    </source>
</evidence>
<keyword evidence="5 10" id="KW-1133">Transmembrane helix</keyword>
<evidence type="ECO:0008006" key="13">
    <source>
        <dbReference type="Google" id="ProtNLM"/>
    </source>
</evidence>
<evidence type="ECO:0000256" key="8">
    <source>
        <dbReference type="ARBA" id="ARBA00035585"/>
    </source>
</evidence>
<evidence type="ECO:0000256" key="1">
    <source>
        <dbReference type="ARBA" id="ARBA00002598"/>
    </source>
</evidence>
<comment type="catalytic activity">
    <reaction evidence="8">
        <text>fluoride(in) = fluoride(out)</text>
        <dbReference type="Rhea" id="RHEA:76159"/>
        <dbReference type="ChEBI" id="CHEBI:17051"/>
    </reaction>
    <physiologicalReaction direction="left-to-right" evidence="8">
        <dbReference type="Rhea" id="RHEA:76160"/>
    </physiologicalReaction>
</comment>
<feature type="compositionally biased region" description="Basic and acidic residues" evidence="9">
    <location>
        <begin position="7"/>
        <end position="26"/>
    </location>
</feature>
<evidence type="ECO:0000256" key="6">
    <source>
        <dbReference type="ARBA" id="ARBA00023136"/>
    </source>
</evidence>
<keyword evidence="3" id="KW-1003">Cell membrane</keyword>
<evidence type="ECO:0000256" key="7">
    <source>
        <dbReference type="ARBA" id="ARBA00035120"/>
    </source>
</evidence>